<evidence type="ECO:0000256" key="7">
    <source>
        <dbReference type="ARBA" id="ARBA00023026"/>
    </source>
</evidence>
<dbReference type="SUPFAM" id="SSF49899">
    <property type="entry name" value="Concanavalin A-like lectins/glucanases"/>
    <property type="match status" value="1"/>
</dbReference>
<dbReference type="Gene3D" id="2.60.120.200">
    <property type="match status" value="1"/>
</dbReference>
<evidence type="ECO:0000256" key="9">
    <source>
        <dbReference type="ARBA" id="ARBA00023157"/>
    </source>
</evidence>
<reference evidence="11 12" key="1">
    <citation type="submission" date="2024-07" db="EMBL/GenBank/DDBJ databases">
        <authorList>
            <person name="Kang M."/>
        </authorList>
    </citation>
    <scope>NUCLEOTIDE SEQUENCE [LARGE SCALE GENOMIC DNA]</scope>
    <source>
        <strain evidence="11 12">DFM31</strain>
    </source>
</reference>
<evidence type="ECO:0000259" key="10">
    <source>
        <dbReference type="SMART" id="SM00560"/>
    </source>
</evidence>
<evidence type="ECO:0000256" key="2">
    <source>
        <dbReference type="ARBA" id="ARBA00004613"/>
    </source>
</evidence>
<dbReference type="PANTHER" id="PTHR38340">
    <property type="entry name" value="S-LAYER PROTEIN"/>
    <property type="match status" value="1"/>
</dbReference>
<dbReference type="SUPFAM" id="SSF51120">
    <property type="entry name" value="beta-Roll"/>
    <property type="match status" value="10"/>
</dbReference>
<accession>A0ABV3L8R1</accession>
<comment type="subcellular location">
    <subcellularLocation>
        <location evidence="1">Membrane</location>
    </subcellularLocation>
    <subcellularLocation>
        <location evidence="2">Secreted</location>
    </subcellularLocation>
</comment>
<organism evidence="11 12">
    <name type="scientific">Meridianimarinicoccus marinus</name>
    <dbReference type="NCBI Taxonomy" id="3231483"/>
    <lineage>
        <taxon>Bacteria</taxon>
        <taxon>Pseudomonadati</taxon>
        <taxon>Pseudomonadota</taxon>
        <taxon>Alphaproteobacteria</taxon>
        <taxon>Rhodobacterales</taxon>
        <taxon>Paracoccaceae</taxon>
        <taxon>Meridianimarinicoccus</taxon>
    </lineage>
</organism>
<keyword evidence="9" id="KW-1015">Disulfide bond</keyword>
<protein>
    <submittedName>
        <fullName evidence="11">LamG-like jellyroll fold domain-containing protein</fullName>
    </submittedName>
</protein>
<evidence type="ECO:0000256" key="8">
    <source>
        <dbReference type="ARBA" id="ARBA00023136"/>
    </source>
</evidence>
<feature type="domain" description="LamG-like jellyroll fold" evidence="10">
    <location>
        <begin position="1135"/>
        <end position="1269"/>
    </location>
</feature>
<dbReference type="InterPro" id="IPR011049">
    <property type="entry name" value="Serralysin-like_metalloprot_C"/>
</dbReference>
<keyword evidence="8" id="KW-0472">Membrane</keyword>
<dbReference type="InterPro" id="IPR003995">
    <property type="entry name" value="RTX_toxin_determinant-A"/>
</dbReference>
<evidence type="ECO:0000256" key="1">
    <source>
        <dbReference type="ARBA" id="ARBA00004370"/>
    </source>
</evidence>
<dbReference type="PRINTS" id="PR00313">
    <property type="entry name" value="CABNDNGRPT"/>
</dbReference>
<comment type="caution">
    <text evidence="11">The sequence shown here is derived from an EMBL/GenBank/DDBJ whole genome shotgun (WGS) entry which is preliminary data.</text>
</comment>
<dbReference type="SMART" id="SM00560">
    <property type="entry name" value="LamGL"/>
    <property type="match status" value="1"/>
</dbReference>
<dbReference type="InterPro" id="IPR018511">
    <property type="entry name" value="Hemolysin-typ_Ca-bd_CS"/>
</dbReference>
<evidence type="ECO:0000313" key="12">
    <source>
        <dbReference type="Proteomes" id="UP001553161"/>
    </source>
</evidence>
<dbReference type="PRINTS" id="PR01488">
    <property type="entry name" value="RTXTOXINA"/>
</dbReference>
<evidence type="ECO:0000256" key="3">
    <source>
        <dbReference type="ARBA" id="ARBA00022525"/>
    </source>
</evidence>
<dbReference type="InterPro" id="IPR006558">
    <property type="entry name" value="LamG-like"/>
</dbReference>
<keyword evidence="3" id="KW-0964">Secreted</keyword>
<keyword evidence="12" id="KW-1185">Reference proteome</keyword>
<dbReference type="Gene3D" id="2.150.10.10">
    <property type="entry name" value="Serralysin-like metalloprotease, C-terminal"/>
    <property type="match status" value="9"/>
</dbReference>
<dbReference type="PANTHER" id="PTHR38340:SF1">
    <property type="entry name" value="S-LAYER PROTEIN"/>
    <property type="match status" value="1"/>
</dbReference>
<name>A0ABV3L8R1_9RHOB</name>
<dbReference type="InterPro" id="IPR013320">
    <property type="entry name" value="ConA-like_dom_sf"/>
</dbReference>
<dbReference type="EMBL" id="JBFBVU010000008">
    <property type="protein sequence ID" value="MEV8466783.1"/>
    <property type="molecule type" value="Genomic_DNA"/>
</dbReference>
<keyword evidence="6" id="KW-0677">Repeat</keyword>
<dbReference type="InterPro" id="IPR050557">
    <property type="entry name" value="RTX_toxin/Mannuronan_C5-epim"/>
</dbReference>
<dbReference type="Proteomes" id="UP001553161">
    <property type="component" value="Unassembled WGS sequence"/>
</dbReference>
<evidence type="ECO:0000256" key="6">
    <source>
        <dbReference type="ARBA" id="ARBA00022737"/>
    </source>
</evidence>
<dbReference type="Pfam" id="PF13385">
    <property type="entry name" value="Laminin_G_3"/>
    <property type="match status" value="1"/>
</dbReference>
<evidence type="ECO:0000256" key="5">
    <source>
        <dbReference type="ARBA" id="ARBA00022729"/>
    </source>
</evidence>
<keyword evidence="5" id="KW-0732">Signal</keyword>
<dbReference type="Pfam" id="PF00353">
    <property type="entry name" value="HemolysinCabind"/>
    <property type="match status" value="13"/>
</dbReference>
<evidence type="ECO:0000313" key="11">
    <source>
        <dbReference type="EMBL" id="MEV8466783.1"/>
    </source>
</evidence>
<sequence>MSTPPLLDLSNAVTAIEDYDSGLQTSLNNVGEMRTETAKVIDALDVFDRAIEKVVALRDELDSFGDDIGKLRVIVRLMGKAGALKTIAKTADEMLEVIETKTKQFEARVDSVVKKLEKSPIKTTLDSVNSKVMDFDARLAAVEGELGAQKSSFGQVREVVGQAAAFNATPIQWTGTLVETPAALLGEINQQYDNAKALLDSFSADVPEGDFQPIIDLDAAVRKVTSLLDNFSKPLNEVYKLLEPIEPLLAAVDFLASLTIDPVINKIQEAIGIDDIIDKAKAQVERLLPSLSILDHLDGAFDLAVTTLTDFDLNTKTYPVEQSGGGTLDVPDPLGIVAWVEGELKDKLQEFLLNGAKTLIADAGLSAGGYGVALEIPPHLPGANTSQPPLTGSDGDNDLTALIHDIVMIGDQHDNIITALGGENMLIGGAGEDELIGVDGEDDYFAGGQGDDTLRGGTGAMDTAFYFGDITQYVVSRESENAPVVVEHISPIAGVSLDGRDTLYDIESLEFRNRVVDVDVLLKNQQRVAPGTSFTAPAPVQNPDGSYDPSFLFADTPGSTTGVTMTGSLGDDVIAGGAGDDTLSGGAGNDSFTGGGGDDTIDGGAGIDTFSYYDDGVGGGHDIEVDLAAGSFRLTGRQIATLTSIENVVAEDATNSLLFGDANGNGLTGGFSDDLIDGRGGNDAISGGDGRDILIGGPGIDQLFGGDDNDYLVVGDADTSAAQRYDGGDGTDTLDYSFTNPTQSNGPLNHSWLTGNTGFNPDDKAEVQQGSGPVRIYAGQGKVERMAADLTTVLVTEYTQSIESYVGSDFNDVIHGGTGAMAAHSLDGAGGDDVIYAEGARGTIRTGDGIDTVYAGTGGAGYIGDSEDTLYLESVDDLRWHVEDIGATSRKIQAFLATDTVEIKSASGASNPGAGSVQGFGTIFGSDFDDSFDISRSGIRDEAAVVVHGGEGDDDFSFHMRGATPNNGHFYEAHGEAGNDHFAVAYNAELDGGDGDDSFALRGNGGATRFINASGGTGTDMFQVNRVNGIIDGGEGTDIVSAFDSNPLEGLTVNLLAQQITYAGDSSKVTTLRNIEVLIGSDLHGDTLSGGHLGDKLIGAGGNDVLEGIMGARNAPDIASYYKTTSSASKLPLNGSWTIEAWFQTTDVDSDYNRLISRPIGGLQTFSLAVRNGDGHTRFDRDTGGFYAISGGAVADGQTHHMAGVYDEVAQTFELFVDGVSVDKLVNLQGAPRDDPAEIFIGRFSDTSKQSFDGVIEEIRVWDVARAATQITADPTAITAANEPDLKLHMVGGTADTQLSVSKGAAFGPVYLDQSSGDDLLYGGAGNDILAGGDGDDLLHGGTGADMLYGGTGRDTASYASAAPGANGGALEVSEFSNVTVDLQAGTAVVHNSVAAVDIHISSPTIWPAFSNLLLQHGTLVATRTVRIVPSESGTAGQNLVSTMRASPLATVTDTTANRDVTETLDGIENVVGGVGADTILGDGGSNTLRGGAGADTLDGRGGDDFFGLEGNDTARGGAGNDTFFIGAGALSIDGGSGTDTLDFGELGTRLLDITNSDGSVSEVEQTVELGLVRYDMAGGFYIADFEIDVPVWSDTGTHEARGGLSPRAVLETDAAYANSADDLSRVVPTGTQYLVSFEKQIQSFRGDFTNIEVISSSSHVEVLQETATSGDDFIRGGLNHDTLNGMAGNDILIGDLGTDHLDGGVGDDDMRGGGGDDFLVVDSTGDKVDGGDGYDRVAIIVGTGFDVDLTTWAAIEEVEGAGGDDTLDGSKAFSRLTLFGRAGQDELRGGFGNDQLFGGSQDDMLFGGDSTDSLFGDSGADWMDGGEQSDFYVFDGGDTIQDSGTRGYDKAQTNNASGVTVSLAGWSGVERINGFTGNDRINGSGQTDALLLFGDSGNDILSGGSGNDVLIGGDGNDTLNGGGGNDILLGGTGDDVFDGGAGNDVLYIGEPGDYVFDGGAGFDKAVVTDTNGIILSIGGWTGVERVNGLTGDDNIEANGLATAITLVGSAGNDVLAGGSAGDVLYGGADDDRLFGGDGADALIGSVGNDYFDGGDGGDFYLGGAGVDTFVWKAGFGRDVVKDYTDGVDRLDFRFHTGVADISDLTFMQSGAHTVIRLAAGGPDKITLADVLATDLTSSDFDFV</sequence>
<dbReference type="InterPro" id="IPR001343">
    <property type="entry name" value="Hemolysn_Ca-bd"/>
</dbReference>
<evidence type="ECO:0000256" key="4">
    <source>
        <dbReference type="ARBA" id="ARBA00022656"/>
    </source>
</evidence>
<keyword evidence="4" id="KW-0800">Toxin</keyword>
<gene>
    <name evidence="11" type="ORF">AB0T83_08340</name>
</gene>
<dbReference type="PROSITE" id="PS00330">
    <property type="entry name" value="HEMOLYSIN_CALCIUM"/>
    <property type="match status" value="11"/>
</dbReference>
<keyword evidence="7" id="KW-0843">Virulence</keyword>
<proteinExistence type="predicted"/>
<dbReference type="RefSeq" id="WP_366192572.1">
    <property type="nucleotide sequence ID" value="NZ_JBFBVU010000008.1"/>
</dbReference>